<reference evidence="1 2" key="1">
    <citation type="submission" date="2018-10" db="EMBL/GenBank/DDBJ databases">
        <authorList>
            <person name="Ekblom R."/>
            <person name="Jareborg N."/>
        </authorList>
    </citation>
    <scope>NUCLEOTIDE SEQUENCE [LARGE SCALE GENOMIC DNA]</scope>
    <source>
        <tissue evidence="1">Muscle</tissue>
    </source>
</reference>
<comment type="caution">
    <text evidence="1">The sequence shown here is derived from an EMBL/GenBank/DDBJ whole genome shotgun (WGS) entry which is preliminary data.</text>
</comment>
<evidence type="ECO:0000313" key="2">
    <source>
        <dbReference type="Proteomes" id="UP000269945"/>
    </source>
</evidence>
<evidence type="ECO:0000313" key="1">
    <source>
        <dbReference type="EMBL" id="VCX32755.1"/>
    </source>
</evidence>
<dbReference type="EMBL" id="CYRY02042273">
    <property type="protein sequence ID" value="VCX32755.1"/>
    <property type="molecule type" value="Genomic_DNA"/>
</dbReference>
<protein>
    <submittedName>
        <fullName evidence="1">Uncharacterized protein</fullName>
    </submittedName>
</protein>
<keyword evidence="2" id="KW-1185">Reference proteome</keyword>
<gene>
    <name evidence="1" type="ORF">BN2614_LOCUS2</name>
</gene>
<sequence length="89" mass="9836">MRDHQLMERRSEPLGEGVAGGWPQELLGQSRAVVGSCELLCAFQTVTVNPCCIRKISNYRKVGRIAQRPHYLFPASSVSSMESLLCEGV</sequence>
<organism evidence="1 2">
    <name type="scientific">Gulo gulo</name>
    <name type="common">Wolverine</name>
    <name type="synonym">Gluton</name>
    <dbReference type="NCBI Taxonomy" id="48420"/>
    <lineage>
        <taxon>Eukaryota</taxon>
        <taxon>Metazoa</taxon>
        <taxon>Chordata</taxon>
        <taxon>Craniata</taxon>
        <taxon>Vertebrata</taxon>
        <taxon>Euteleostomi</taxon>
        <taxon>Mammalia</taxon>
        <taxon>Eutheria</taxon>
        <taxon>Laurasiatheria</taxon>
        <taxon>Carnivora</taxon>
        <taxon>Caniformia</taxon>
        <taxon>Musteloidea</taxon>
        <taxon>Mustelidae</taxon>
        <taxon>Guloninae</taxon>
        <taxon>Gulo</taxon>
    </lineage>
</organism>
<dbReference type="AlphaFoldDB" id="A0A9X9Q6A0"/>
<name>A0A9X9Q6A0_GULGU</name>
<proteinExistence type="predicted"/>
<dbReference type="Proteomes" id="UP000269945">
    <property type="component" value="Unassembled WGS sequence"/>
</dbReference>
<accession>A0A9X9Q6A0</accession>